<evidence type="ECO:0000313" key="1">
    <source>
        <dbReference type="EMBL" id="MBG0738623.1"/>
    </source>
</evidence>
<name>A0A931CS21_9MICC</name>
<sequence>MDTSLPSITSTAANDAERIFVALARCLNLFSKPINAEMRARVFNFLETPTKENWEDCRTILVGIHQTLWQAVIATGAPAYTVPSPEDVLTALENSIVVPV</sequence>
<dbReference type="Proteomes" id="UP000655366">
    <property type="component" value="Unassembled WGS sequence"/>
</dbReference>
<protein>
    <submittedName>
        <fullName evidence="1">Uncharacterized protein</fullName>
    </submittedName>
</protein>
<gene>
    <name evidence="1" type="ORF">IV500_04205</name>
</gene>
<dbReference type="AlphaFoldDB" id="A0A931CS21"/>
<dbReference type="RefSeq" id="WP_196395580.1">
    <property type="nucleotide sequence ID" value="NZ_JADNYM010000005.1"/>
</dbReference>
<evidence type="ECO:0000313" key="2">
    <source>
        <dbReference type="Proteomes" id="UP000655366"/>
    </source>
</evidence>
<accession>A0A931CS21</accession>
<organism evidence="1 2">
    <name type="scientific">Arthrobacter terrae</name>
    <dbReference type="NCBI Taxonomy" id="2935737"/>
    <lineage>
        <taxon>Bacteria</taxon>
        <taxon>Bacillati</taxon>
        <taxon>Actinomycetota</taxon>
        <taxon>Actinomycetes</taxon>
        <taxon>Micrococcales</taxon>
        <taxon>Micrococcaceae</taxon>
        <taxon>Arthrobacter</taxon>
    </lineage>
</organism>
<keyword evidence="2" id="KW-1185">Reference proteome</keyword>
<proteinExistence type="predicted"/>
<dbReference type="EMBL" id="JADNYM010000005">
    <property type="protein sequence ID" value="MBG0738623.1"/>
    <property type="molecule type" value="Genomic_DNA"/>
</dbReference>
<comment type="caution">
    <text evidence="1">The sequence shown here is derived from an EMBL/GenBank/DDBJ whole genome shotgun (WGS) entry which is preliminary data.</text>
</comment>
<reference evidence="1 2" key="1">
    <citation type="submission" date="2020-11" db="EMBL/GenBank/DDBJ databases">
        <title>Arthrobacter antarcticus sp. nov., isolated from Antarctic Soil.</title>
        <authorList>
            <person name="Li J."/>
        </authorList>
    </citation>
    <scope>NUCLEOTIDE SEQUENCE [LARGE SCALE GENOMIC DNA]</scope>
    <source>
        <strain evidence="1 2">Z1-20</strain>
    </source>
</reference>